<proteinExistence type="predicted"/>
<dbReference type="AlphaFoldDB" id="A0A2R8AUW6"/>
<dbReference type="EMBL" id="OMOJ01000002">
    <property type="protein sequence ID" value="SPF79806.1"/>
    <property type="molecule type" value="Genomic_DNA"/>
</dbReference>
<evidence type="ECO:0000313" key="2">
    <source>
        <dbReference type="EMBL" id="SPF79806.1"/>
    </source>
</evidence>
<protein>
    <recommendedName>
        <fullName evidence="4">Argininosuccinate lyase</fullName>
    </recommendedName>
</protein>
<evidence type="ECO:0000313" key="3">
    <source>
        <dbReference type="Proteomes" id="UP000244904"/>
    </source>
</evidence>
<keyword evidence="1" id="KW-0732">Signal</keyword>
<gene>
    <name evidence="2" type="ORF">PRI8871_01604</name>
</gene>
<feature type="signal peptide" evidence="1">
    <location>
        <begin position="1"/>
        <end position="20"/>
    </location>
</feature>
<sequence>MIRIAALAALALVAACGADGPPLKPSLNTSISVGTGGVTTSTTASVRKGPVTVALDL</sequence>
<feature type="chain" id="PRO_5015334457" description="Argininosuccinate lyase" evidence="1">
    <location>
        <begin position="21"/>
        <end position="57"/>
    </location>
</feature>
<keyword evidence="3" id="KW-1185">Reference proteome</keyword>
<evidence type="ECO:0008006" key="4">
    <source>
        <dbReference type="Google" id="ProtNLM"/>
    </source>
</evidence>
<dbReference type="Proteomes" id="UP000244904">
    <property type="component" value="Unassembled WGS sequence"/>
</dbReference>
<dbReference type="RefSeq" id="WP_181389407.1">
    <property type="nucleotide sequence ID" value="NZ_OMOJ01000002.1"/>
</dbReference>
<dbReference type="PROSITE" id="PS51257">
    <property type="entry name" value="PROKAR_LIPOPROTEIN"/>
    <property type="match status" value="1"/>
</dbReference>
<accession>A0A2R8AUW6</accession>
<evidence type="ECO:0000256" key="1">
    <source>
        <dbReference type="SAM" id="SignalP"/>
    </source>
</evidence>
<name>A0A2R8AUW6_9RHOB</name>
<reference evidence="3" key="1">
    <citation type="submission" date="2018-03" db="EMBL/GenBank/DDBJ databases">
        <authorList>
            <person name="Rodrigo-Torres L."/>
            <person name="Arahal R. D."/>
            <person name="Lucena T."/>
        </authorList>
    </citation>
    <scope>NUCLEOTIDE SEQUENCE [LARGE SCALE GENOMIC DNA]</scope>
    <source>
        <strain evidence="3">CECT 8871</strain>
    </source>
</reference>
<organism evidence="2 3">
    <name type="scientific">Pseudoprimorskyibacter insulae</name>
    <dbReference type="NCBI Taxonomy" id="1695997"/>
    <lineage>
        <taxon>Bacteria</taxon>
        <taxon>Pseudomonadati</taxon>
        <taxon>Pseudomonadota</taxon>
        <taxon>Alphaproteobacteria</taxon>
        <taxon>Rhodobacterales</taxon>
        <taxon>Paracoccaceae</taxon>
        <taxon>Pseudoprimorskyibacter</taxon>
    </lineage>
</organism>